<dbReference type="Gene3D" id="3.30.43.10">
    <property type="entry name" value="Uridine Diphospho-n-acetylenolpyruvylglucosamine Reductase, domain 2"/>
    <property type="match status" value="1"/>
</dbReference>
<organism evidence="21 22">
    <name type="scientific">Geomesophilobacter sediminis</name>
    <dbReference type="NCBI Taxonomy" id="2798584"/>
    <lineage>
        <taxon>Bacteria</taxon>
        <taxon>Pseudomonadati</taxon>
        <taxon>Thermodesulfobacteriota</taxon>
        <taxon>Desulfuromonadia</taxon>
        <taxon>Geobacterales</taxon>
        <taxon>Geobacteraceae</taxon>
        <taxon>Geomesophilobacter</taxon>
    </lineage>
</organism>
<dbReference type="GO" id="GO:0071555">
    <property type="term" value="P:cell wall organization"/>
    <property type="evidence" value="ECO:0007669"/>
    <property type="project" value="UniProtKB-KW"/>
</dbReference>
<evidence type="ECO:0000256" key="4">
    <source>
        <dbReference type="ARBA" id="ARBA00004752"/>
    </source>
</evidence>
<dbReference type="HAMAP" id="MF_00037">
    <property type="entry name" value="MurB"/>
    <property type="match status" value="1"/>
</dbReference>
<dbReference type="Proteomes" id="UP000636888">
    <property type="component" value="Unassembled WGS sequence"/>
</dbReference>
<feature type="active site" description="Proton donor" evidence="19">
    <location>
        <position position="212"/>
    </location>
</feature>
<dbReference type="Pfam" id="PF01565">
    <property type="entry name" value="FAD_binding_4"/>
    <property type="match status" value="1"/>
</dbReference>
<comment type="function">
    <text evidence="2 19">Cell wall formation.</text>
</comment>
<dbReference type="InterPro" id="IPR016167">
    <property type="entry name" value="FAD-bd_PCMH_sub1"/>
</dbReference>
<evidence type="ECO:0000256" key="8">
    <source>
        <dbReference type="ARBA" id="ARBA00022618"/>
    </source>
</evidence>
<feature type="active site" evidence="19">
    <location>
        <position position="303"/>
    </location>
</feature>
<dbReference type="EC" id="1.3.1.98" evidence="5 19"/>
<dbReference type="InterPro" id="IPR036635">
    <property type="entry name" value="MurB_C_sf"/>
</dbReference>
<comment type="pathway">
    <text evidence="4 19">Cell wall biogenesis; peptidoglycan biosynthesis.</text>
</comment>
<dbReference type="InterPro" id="IPR011601">
    <property type="entry name" value="MurB_C"/>
</dbReference>
<evidence type="ECO:0000256" key="3">
    <source>
        <dbReference type="ARBA" id="ARBA00004496"/>
    </source>
</evidence>
<keyword evidence="13 19" id="KW-0573">Peptidoglycan synthesis</keyword>
<evidence type="ECO:0000256" key="17">
    <source>
        <dbReference type="ARBA" id="ARBA00031026"/>
    </source>
</evidence>
<keyword evidence="11 19" id="KW-0521">NADP</keyword>
<evidence type="ECO:0000256" key="9">
    <source>
        <dbReference type="ARBA" id="ARBA00022630"/>
    </source>
</evidence>
<sequence length="316" mass="34140">MITIQKNVPLAPYTSFDIGGPAAFFVRVCNDRELREALLFAKQDDLPYCMLGGGTNLLISDQGFAGVVLKVAFDAVELTRNGVIAEAGTDLTALVQAVSARGLTGMESMAGIPGTLGGAVRGNAGAYGTCIADVLQSVQVLDAETGKVVTFTRDGCRFGYRSSHFKRNRNLIVLSAELALAQGSAEESQEKARHTIEKRLAKHLDFSKCVGSFFMNPLVTDPEVIRTFETEQKTQCREGRIPAGWIIDRVGLRNERVGNAMVSELHANYLINTGGATAAEVQRLAELVKERVRSALGVELMEEVGYLGFTPVVRNP</sequence>
<evidence type="ECO:0000256" key="19">
    <source>
        <dbReference type="HAMAP-Rule" id="MF_00037"/>
    </source>
</evidence>
<comment type="catalytic activity">
    <reaction evidence="18 19">
        <text>UDP-N-acetyl-alpha-D-muramate + NADP(+) = UDP-N-acetyl-3-O-(1-carboxyvinyl)-alpha-D-glucosamine + NADPH + H(+)</text>
        <dbReference type="Rhea" id="RHEA:12248"/>
        <dbReference type="ChEBI" id="CHEBI:15378"/>
        <dbReference type="ChEBI" id="CHEBI:57783"/>
        <dbReference type="ChEBI" id="CHEBI:58349"/>
        <dbReference type="ChEBI" id="CHEBI:68483"/>
        <dbReference type="ChEBI" id="CHEBI:70757"/>
        <dbReference type="EC" id="1.3.1.98"/>
    </reaction>
</comment>
<protein>
    <recommendedName>
        <fullName evidence="6 19">UDP-N-acetylenolpyruvoylglucosamine reductase</fullName>
        <ecNumber evidence="5 19">1.3.1.98</ecNumber>
    </recommendedName>
    <alternativeName>
        <fullName evidence="17 19">UDP-N-acetylmuramate dehydrogenase</fullName>
    </alternativeName>
</protein>
<dbReference type="NCBIfam" id="NF010480">
    <property type="entry name" value="PRK13905.1"/>
    <property type="match status" value="1"/>
</dbReference>
<keyword evidence="14 19" id="KW-0560">Oxidoreductase</keyword>
<dbReference type="NCBIfam" id="TIGR00179">
    <property type="entry name" value="murB"/>
    <property type="match status" value="1"/>
</dbReference>
<dbReference type="GO" id="GO:0071949">
    <property type="term" value="F:FAD binding"/>
    <property type="evidence" value="ECO:0007669"/>
    <property type="project" value="InterPro"/>
</dbReference>
<reference evidence="21" key="1">
    <citation type="submission" date="2020-12" db="EMBL/GenBank/DDBJ databases">
        <title>Geomonas sp. Red875, isolated from river sediment.</title>
        <authorList>
            <person name="Xu Z."/>
            <person name="Zhang Z."/>
            <person name="Masuda Y."/>
            <person name="Itoh H."/>
            <person name="Senoo K."/>
        </authorList>
    </citation>
    <scope>NUCLEOTIDE SEQUENCE</scope>
    <source>
        <strain evidence="21">Red875</strain>
    </source>
</reference>
<keyword evidence="12 19" id="KW-0133">Cell shape</keyword>
<dbReference type="InterPro" id="IPR006094">
    <property type="entry name" value="Oxid_FAD_bind_N"/>
</dbReference>
<evidence type="ECO:0000313" key="22">
    <source>
        <dbReference type="Proteomes" id="UP000636888"/>
    </source>
</evidence>
<accession>A0A8J7SBW2</accession>
<dbReference type="Pfam" id="PF02873">
    <property type="entry name" value="MurB_C"/>
    <property type="match status" value="1"/>
</dbReference>
<dbReference type="EMBL" id="JAEMHM010000037">
    <property type="protein sequence ID" value="MBJ6728001.1"/>
    <property type="molecule type" value="Genomic_DNA"/>
</dbReference>
<keyword evidence="16 19" id="KW-0961">Cell wall biogenesis/degradation</keyword>
<dbReference type="GO" id="GO:0008762">
    <property type="term" value="F:UDP-N-acetylmuramate dehydrogenase activity"/>
    <property type="evidence" value="ECO:0007669"/>
    <property type="project" value="UniProtKB-UniRule"/>
</dbReference>
<evidence type="ECO:0000256" key="18">
    <source>
        <dbReference type="ARBA" id="ARBA00048914"/>
    </source>
</evidence>
<feature type="active site" evidence="19">
    <location>
        <position position="161"/>
    </location>
</feature>
<keyword evidence="7 19" id="KW-0963">Cytoplasm</keyword>
<evidence type="ECO:0000256" key="1">
    <source>
        <dbReference type="ARBA" id="ARBA00001974"/>
    </source>
</evidence>
<name>A0A8J7SBW2_9BACT</name>
<keyword evidence="15 19" id="KW-0131">Cell cycle</keyword>
<evidence type="ECO:0000256" key="6">
    <source>
        <dbReference type="ARBA" id="ARBA00015188"/>
    </source>
</evidence>
<evidence type="ECO:0000256" key="11">
    <source>
        <dbReference type="ARBA" id="ARBA00022857"/>
    </source>
</evidence>
<feature type="domain" description="FAD-binding PCMH-type" evidence="20">
    <location>
        <begin position="17"/>
        <end position="257"/>
    </location>
</feature>
<dbReference type="PANTHER" id="PTHR21071:SF4">
    <property type="entry name" value="UDP-N-ACETYLENOLPYRUVOYLGLUCOSAMINE REDUCTASE"/>
    <property type="match status" value="1"/>
</dbReference>
<evidence type="ECO:0000256" key="10">
    <source>
        <dbReference type="ARBA" id="ARBA00022827"/>
    </source>
</evidence>
<evidence type="ECO:0000259" key="20">
    <source>
        <dbReference type="PROSITE" id="PS51387"/>
    </source>
</evidence>
<dbReference type="Gene3D" id="3.90.78.10">
    <property type="entry name" value="UDP-N-acetylenolpyruvoylglucosamine reductase, C-terminal domain"/>
    <property type="match status" value="1"/>
</dbReference>
<keyword evidence="10 19" id="KW-0274">FAD</keyword>
<evidence type="ECO:0000256" key="14">
    <source>
        <dbReference type="ARBA" id="ARBA00023002"/>
    </source>
</evidence>
<dbReference type="GO" id="GO:0009252">
    <property type="term" value="P:peptidoglycan biosynthetic process"/>
    <property type="evidence" value="ECO:0007669"/>
    <property type="project" value="UniProtKB-UniRule"/>
</dbReference>
<keyword evidence="8 19" id="KW-0132">Cell division</keyword>
<keyword evidence="22" id="KW-1185">Reference proteome</keyword>
<dbReference type="SUPFAM" id="SSF56194">
    <property type="entry name" value="Uridine diphospho-N-Acetylenolpyruvylglucosamine reductase, MurB, C-terminal domain"/>
    <property type="match status" value="1"/>
</dbReference>
<proteinExistence type="inferred from homology"/>
<dbReference type="SUPFAM" id="SSF56176">
    <property type="entry name" value="FAD-binding/transporter-associated domain-like"/>
    <property type="match status" value="1"/>
</dbReference>
<comment type="cofactor">
    <cofactor evidence="1 19">
        <name>FAD</name>
        <dbReference type="ChEBI" id="CHEBI:57692"/>
    </cofactor>
</comment>
<dbReference type="InterPro" id="IPR003170">
    <property type="entry name" value="MurB"/>
</dbReference>
<dbReference type="PANTHER" id="PTHR21071">
    <property type="entry name" value="UDP-N-ACETYLENOLPYRUVOYLGLUCOSAMINE REDUCTASE"/>
    <property type="match status" value="1"/>
</dbReference>
<dbReference type="Gene3D" id="3.30.465.10">
    <property type="match status" value="1"/>
</dbReference>
<dbReference type="GO" id="GO:0008360">
    <property type="term" value="P:regulation of cell shape"/>
    <property type="evidence" value="ECO:0007669"/>
    <property type="project" value="UniProtKB-KW"/>
</dbReference>
<dbReference type="InterPro" id="IPR036318">
    <property type="entry name" value="FAD-bd_PCMH-like_sf"/>
</dbReference>
<evidence type="ECO:0000256" key="12">
    <source>
        <dbReference type="ARBA" id="ARBA00022960"/>
    </source>
</evidence>
<evidence type="ECO:0000256" key="2">
    <source>
        <dbReference type="ARBA" id="ARBA00003921"/>
    </source>
</evidence>
<evidence type="ECO:0000256" key="5">
    <source>
        <dbReference type="ARBA" id="ARBA00012518"/>
    </source>
</evidence>
<keyword evidence="9 19" id="KW-0285">Flavoprotein</keyword>
<gene>
    <name evidence="19 21" type="primary">murB</name>
    <name evidence="21" type="ORF">JFN93_25110</name>
</gene>
<dbReference type="AlphaFoldDB" id="A0A8J7SBW2"/>
<dbReference type="GO" id="GO:0051301">
    <property type="term" value="P:cell division"/>
    <property type="evidence" value="ECO:0007669"/>
    <property type="project" value="UniProtKB-KW"/>
</dbReference>
<dbReference type="UniPathway" id="UPA00219"/>
<comment type="caution">
    <text evidence="21">The sequence shown here is derived from an EMBL/GenBank/DDBJ whole genome shotgun (WGS) entry which is preliminary data.</text>
</comment>
<evidence type="ECO:0000256" key="15">
    <source>
        <dbReference type="ARBA" id="ARBA00023306"/>
    </source>
</evidence>
<dbReference type="GO" id="GO:0005829">
    <property type="term" value="C:cytosol"/>
    <property type="evidence" value="ECO:0007669"/>
    <property type="project" value="TreeGrafter"/>
</dbReference>
<dbReference type="PROSITE" id="PS51387">
    <property type="entry name" value="FAD_PCMH"/>
    <property type="match status" value="1"/>
</dbReference>
<comment type="similarity">
    <text evidence="19">Belongs to the MurB family.</text>
</comment>
<evidence type="ECO:0000313" key="21">
    <source>
        <dbReference type="EMBL" id="MBJ6728001.1"/>
    </source>
</evidence>
<evidence type="ECO:0000256" key="7">
    <source>
        <dbReference type="ARBA" id="ARBA00022490"/>
    </source>
</evidence>
<evidence type="ECO:0000256" key="13">
    <source>
        <dbReference type="ARBA" id="ARBA00022984"/>
    </source>
</evidence>
<dbReference type="InterPro" id="IPR016169">
    <property type="entry name" value="FAD-bd_PCMH_sub2"/>
</dbReference>
<evidence type="ECO:0000256" key="16">
    <source>
        <dbReference type="ARBA" id="ARBA00023316"/>
    </source>
</evidence>
<comment type="subcellular location">
    <subcellularLocation>
        <location evidence="3 19">Cytoplasm</location>
    </subcellularLocation>
</comment>
<dbReference type="InterPro" id="IPR016166">
    <property type="entry name" value="FAD-bd_PCMH"/>
</dbReference>
<dbReference type="RefSeq" id="WP_199387141.1">
    <property type="nucleotide sequence ID" value="NZ_JAEMHM010000037.1"/>
</dbReference>